<dbReference type="AlphaFoldDB" id="A0AAV1AJH6"/>
<gene>
    <name evidence="1" type="ORF">VFH_IV096520</name>
</gene>
<name>A0AAV1AJH6_VICFA</name>
<proteinExistence type="predicted"/>
<keyword evidence="2" id="KW-1185">Reference proteome</keyword>
<evidence type="ECO:0000313" key="2">
    <source>
        <dbReference type="Proteomes" id="UP001157006"/>
    </source>
</evidence>
<accession>A0AAV1AJH6</accession>
<evidence type="ECO:0000313" key="1">
    <source>
        <dbReference type="EMBL" id="CAI8608657.1"/>
    </source>
</evidence>
<dbReference type="EMBL" id="OX451739">
    <property type="protein sequence ID" value="CAI8608657.1"/>
    <property type="molecule type" value="Genomic_DNA"/>
</dbReference>
<organism evidence="1 2">
    <name type="scientific">Vicia faba</name>
    <name type="common">Broad bean</name>
    <name type="synonym">Faba vulgaris</name>
    <dbReference type="NCBI Taxonomy" id="3906"/>
    <lineage>
        <taxon>Eukaryota</taxon>
        <taxon>Viridiplantae</taxon>
        <taxon>Streptophyta</taxon>
        <taxon>Embryophyta</taxon>
        <taxon>Tracheophyta</taxon>
        <taxon>Spermatophyta</taxon>
        <taxon>Magnoliopsida</taxon>
        <taxon>eudicotyledons</taxon>
        <taxon>Gunneridae</taxon>
        <taxon>Pentapetalae</taxon>
        <taxon>rosids</taxon>
        <taxon>fabids</taxon>
        <taxon>Fabales</taxon>
        <taxon>Fabaceae</taxon>
        <taxon>Papilionoideae</taxon>
        <taxon>50 kb inversion clade</taxon>
        <taxon>NPAAA clade</taxon>
        <taxon>Hologalegina</taxon>
        <taxon>IRL clade</taxon>
        <taxon>Fabeae</taxon>
        <taxon>Vicia</taxon>
    </lineage>
</organism>
<protein>
    <submittedName>
        <fullName evidence="1">Uncharacterized protein</fullName>
    </submittedName>
</protein>
<sequence>MVRESDSTENKPTTPEKVVVAATNGELQHLFNTIQIHFILLNSIWTKNLTVLSLFIDRANSLSWLLKPVTESTLQLFVKTILEWSNMGRRLSRCSTFDGYTSSYDHNHKPVVQGDGYGLNNVDPFAFGNFYGSVASSRSIMNT</sequence>
<reference evidence="1 2" key="1">
    <citation type="submission" date="2023-01" db="EMBL/GenBank/DDBJ databases">
        <authorList>
            <person name="Kreplak J."/>
        </authorList>
    </citation>
    <scope>NUCLEOTIDE SEQUENCE [LARGE SCALE GENOMIC DNA]</scope>
</reference>
<dbReference type="Proteomes" id="UP001157006">
    <property type="component" value="Chromosome 4"/>
</dbReference>